<evidence type="ECO:0000313" key="3">
    <source>
        <dbReference type="Proteomes" id="UP000199202"/>
    </source>
</evidence>
<proteinExistence type="predicted"/>
<reference evidence="2 3" key="1">
    <citation type="submission" date="2016-10" db="EMBL/GenBank/DDBJ databases">
        <authorList>
            <person name="de Groot N.N."/>
        </authorList>
    </citation>
    <scope>NUCLEOTIDE SEQUENCE [LARGE SCALE GENOMIC DNA]</scope>
    <source>
        <strain evidence="2 3">CGMCC 4.6533</strain>
    </source>
</reference>
<dbReference type="AlphaFoldDB" id="A0A1G8N957"/>
<dbReference type="RefSeq" id="WP_090932188.1">
    <property type="nucleotide sequence ID" value="NZ_FNDJ01000007.1"/>
</dbReference>
<feature type="compositionally biased region" description="Basic and acidic residues" evidence="1">
    <location>
        <begin position="109"/>
        <end position="120"/>
    </location>
</feature>
<accession>A0A1G8N957</accession>
<feature type="region of interest" description="Disordered" evidence="1">
    <location>
        <begin position="109"/>
        <end position="146"/>
    </location>
</feature>
<gene>
    <name evidence="2" type="ORF">SAMN05421869_10756</name>
</gene>
<evidence type="ECO:0000256" key="1">
    <source>
        <dbReference type="SAM" id="MobiDB-lite"/>
    </source>
</evidence>
<sequence length="146" mass="16558">MPNLKSVIAGLAISTAVTGGVVGLGAAATTTSAGAAAQVSTGTSVLTGGGCQGWRRCGWGWRRGHHNRQRLIINIHNRNFNRNDRFDNERRHERRLDRDNERFEFKPEFVEEEKEKKKEWPTLMVPETPEPEVAEVPEQPEQPIWW</sequence>
<evidence type="ECO:0000313" key="2">
    <source>
        <dbReference type="EMBL" id="SDI76829.1"/>
    </source>
</evidence>
<dbReference type="EMBL" id="FNDJ01000007">
    <property type="protein sequence ID" value="SDI76829.1"/>
    <property type="molecule type" value="Genomic_DNA"/>
</dbReference>
<feature type="compositionally biased region" description="Low complexity" evidence="1">
    <location>
        <begin position="136"/>
        <end position="146"/>
    </location>
</feature>
<name>A0A1G8N957_9ACTN</name>
<keyword evidence="3" id="KW-1185">Reference proteome</keyword>
<dbReference type="Proteomes" id="UP000199202">
    <property type="component" value="Unassembled WGS sequence"/>
</dbReference>
<organism evidence="2 3">
    <name type="scientific">Nonomuraea jiangxiensis</name>
    <dbReference type="NCBI Taxonomy" id="633440"/>
    <lineage>
        <taxon>Bacteria</taxon>
        <taxon>Bacillati</taxon>
        <taxon>Actinomycetota</taxon>
        <taxon>Actinomycetes</taxon>
        <taxon>Streptosporangiales</taxon>
        <taxon>Streptosporangiaceae</taxon>
        <taxon>Nonomuraea</taxon>
    </lineage>
</organism>
<protein>
    <submittedName>
        <fullName evidence="2">Uncharacterized protein</fullName>
    </submittedName>
</protein>